<dbReference type="SUPFAM" id="SSF50475">
    <property type="entry name" value="FMN-binding split barrel"/>
    <property type="match status" value="1"/>
</dbReference>
<evidence type="ECO:0000313" key="5">
    <source>
        <dbReference type="Proteomes" id="UP000184387"/>
    </source>
</evidence>
<feature type="compositionally biased region" description="Basic and acidic residues" evidence="2">
    <location>
        <begin position="1"/>
        <end position="12"/>
    </location>
</feature>
<feature type="domain" description="Pyridoxamine 5'-phosphate oxidase N-terminal" evidence="3">
    <location>
        <begin position="44"/>
        <end position="165"/>
    </location>
</feature>
<dbReference type="STRING" id="198092.SAMN02745194_03576"/>
<dbReference type="PANTHER" id="PTHR35176:SF6">
    <property type="entry name" value="HEME OXYGENASE HI_0854-RELATED"/>
    <property type="match status" value="1"/>
</dbReference>
<dbReference type="InterPro" id="IPR012349">
    <property type="entry name" value="Split_barrel_FMN-bd"/>
</dbReference>
<keyword evidence="1" id="KW-0560">Oxidoreductase</keyword>
<proteinExistence type="predicted"/>
<evidence type="ECO:0000256" key="2">
    <source>
        <dbReference type="SAM" id="MobiDB-lite"/>
    </source>
</evidence>
<evidence type="ECO:0000256" key="1">
    <source>
        <dbReference type="ARBA" id="ARBA00023002"/>
    </source>
</evidence>
<dbReference type="GO" id="GO:0070967">
    <property type="term" value="F:coenzyme F420 binding"/>
    <property type="evidence" value="ECO:0007669"/>
    <property type="project" value="TreeGrafter"/>
</dbReference>
<dbReference type="PANTHER" id="PTHR35176">
    <property type="entry name" value="HEME OXYGENASE HI_0854-RELATED"/>
    <property type="match status" value="1"/>
</dbReference>
<dbReference type="OrthoDB" id="9814594at2"/>
<dbReference type="Pfam" id="PF01243">
    <property type="entry name" value="PNPOx_N"/>
    <property type="match status" value="1"/>
</dbReference>
<dbReference type="InterPro" id="IPR011576">
    <property type="entry name" value="Pyridox_Oxase_N"/>
</dbReference>
<dbReference type="GO" id="GO:0016627">
    <property type="term" value="F:oxidoreductase activity, acting on the CH-CH group of donors"/>
    <property type="evidence" value="ECO:0007669"/>
    <property type="project" value="TreeGrafter"/>
</dbReference>
<dbReference type="Proteomes" id="UP000184387">
    <property type="component" value="Unassembled WGS sequence"/>
</dbReference>
<dbReference type="EMBL" id="FQZF01000023">
    <property type="protein sequence ID" value="SHJ86633.1"/>
    <property type="molecule type" value="Genomic_DNA"/>
</dbReference>
<name>A0A1M6MTQ0_9PROT</name>
<organism evidence="4 5">
    <name type="scientific">Muricoccus roseus</name>
    <dbReference type="NCBI Taxonomy" id="198092"/>
    <lineage>
        <taxon>Bacteria</taxon>
        <taxon>Pseudomonadati</taxon>
        <taxon>Pseudomonadota</taxon>
        <taxon>Alphaproteobacteria</taxon>
        <taxon>Acetobacterales</taxon>
        <taxon>Roseomonadaceae</taxon>
        <taxon>Muricoccus</taxon>
    </lineage>
</organism>
<evidence type="ECO:0000259" key="3">
    <source>
        <dbReference type="Pfam" id="PF01243"/>
    </source>
</evidence>
<feature type="region of interest" description="Disordered" evidence="2">
    <location>
        <begin position="1"/>
        <end position="26"/>
    </location>
</feature>
<protein>
    <submittedName>
        <fullName evidence="4">Pyridoxamine 5'-phosphate oxidase</fullName>
    </submittedName>
</protein>
<dbReference type="GO" id="GO:0005829">
    <property type="term" value="C:cytosol"/>
    <property type="evidence" value="ECO:0007669"/>
    <property type="project" value="TreeGrafter"/>
</dbReference>
<keyword evidence="5" id="KW-1185">Reference proteome</keyword>
<accession>A0A1M6MTQ0</accession>
<sequence length="191" mass="20167">MTEPEGGERPAPELEAELEAEPGAAAEQDEVVAAAEARRAGLAREARGLMRAAASAMLATLGKDGHPHAALVTPAIAPDGAVLLWLSTLSEHTRQLARDGRCSLLFQGPPAEENPQTTPRVSVSGTAERVEDEALKAVWLARHPYAEAYAGFADFSLWRIVPRAALMVLGFGRAHRLRGVDLVPPPGEAGA</sequence>
<gene>
    <name evidence="4" type="ORF">SAMN02745194_03576</name>
</gene>
<dbReference type="Gene3D" id="2.30.110.10">
    <property type="entry name" value="Electron Transport, Fmn-binding Protein, Chain A"/>
    <property type="match status" value="1"/>
</dbReference>
<dbReference type="InterPro" id="IPR052019">
    <property type="entry name" value="F420H2_bilvrd_red/Heme_oxyg"/>
</dbReference>
<dbReference type="AlphaFoldDB" id="A0A1M6MTQ0"/>
<reference evidence="4 5" key="1">
    <citation type="submission" date="2016-11" db="EMBL/GenBank/DDBJ databases">
        <authorList>
            <person name="Jaros S."/>
            <person name="Januszkiewicz K."/>
            <person name="Wedrychowicz H."/>
        </authorList>
    </citation>
    <scope>NUCLEOTIDE SEQUENCE [LARGE SCALE GENOMIC DNA]</scope>
    <source>
        <strain evidence="4 5">DSM 14916</strain>
    </source>
</reference>
<evidence type="ECO:0000313" key="4">
    <source>
        <dbReference type="EMBL" id="SHJ86633.1"/>
    </source>
</evidence>
<dbReference type="RefSeq" id="WP_073137205.1">
    <property type="nucleotide sequence ID" value="NZ_FQZF01000023.1"/>
</dbReference>